<keyword evidence="4" id="KW-1185">Reference proteome</keyword>
<keyword evidence="1" id="KW-0732">Signal</keyword>
<name>A0A512NLT2_9HYPH</name>
<evidence type="ECO:0000313" key="4">
    <source>
        <dbReference type="Proteomes" id="UP000321058"/>
    </source>
</evidence>
<dbReference type="EMBL" id="BKAJ01000143">
    <property type="protein sequence ID" value="GEP59892.1"/>
    <property type="molecule type" value="Genomic_DNA"/>
</dbReference>
<dbReference type="Pfam" id="PF13628">
    <property type="entry name" value="DUF4142"/>
    <property type="match status" value="1"/>
</dbReference>
<organism evidence="3 4">
    <name type="scientific">Reyranella soli</name>
    <dbReference type="NCBI Taxonomy" id="1230389"/>
    <lineage>
        <taxon>Bacteria</taxon>
        <taxon>Pseudomonadati</taxon>
        <taxon>Pseudomonadota</taxon>
        <taxon>Alphaproteobacteria</taxon>
        <taxon>Hyphomicrobiales</taxon>
        <taxon>Reyranellaceae</taxon>
        <taxon>Reyranella</taxon>
    </lineage>
</organism>
<feature type="domain" description="DUF4142" evidence="2">
    <location>
        <begin position="39"/>
        <end position="91"/>
    </location>
</feature>
<dbReference type="Proteomes" id="UP000321058">
    <property type="component" value="Unassembled WGS sequence"/>
</dbReference>
<evidence type="ECO:0000259" key="2">
    <source>
        <dbReference type="Pfam" id="PF13628"/>
    </source>
</evidence>
<feature type="signal peptide" evidence="1">
    <location>
        <begin position="1"/>
        <end position="24"/>
    </location>
</feature>
<comment type="caution">
    <text evidence="3">The sequence shown here is derived from an EMBL/GenBank/DDBJ whole genome shotgun (WGS) entry which is preliminary data.</text>
</comment>
<dbReference type="AlphaFoldDB" id="A0A512NLT2"/>
<proteinExistence type="predicted"/>
<gene>
    <name evidence="3" type="ORF">RSO01_70580</name>
</gene>
<sequence>MLRFANFVSLAIATPALTSSLTMAADPAAKQASAPVAPTATFVAPAAFGYMFEIESSKLAIDRSQAEAVKAFAQRMLDDHSAAPVRFKEAVLAADAPGVPGLGGPWIAGAMLRRTLL</sequence>
<protein>
    <recommendedName>
        <fullName evidence="2">DUF4142 domain-containing protein</fullName>
    </recommendedName>
</protein>
<dbReference type="RefSeq" id="WP_147155266.1">
    <property type="nucleotide sequence ID" value="NZ_BKAJ01000143.1"/>
</dbReference>
<reference evidence="3 4" key="1">
    <citation type="submission" date="2019-07" db="EMBL/GenBank/DDBJ databases">
        <title>Whole genome shotgun sequence of Reyranella soli NBRC 108950.</title>
        <authorList>
            <person name="Hosoyama A."/>
            <person name="Uohara A."/>
            <person name="Ohji S."/>
            <person name="Ichikawa N."/>
        </authorList>
    </citation>
    <scope>NUCLEOTIDE SEQUENCE [LARGE SCALE GENOMIC DNA]</scope>
    <source>
        <strain evidence="3 4">NBRC 108950</strain>
    </source>
</reference>
<accession>A0A512NLT2</accession>
<feature type="chain" id="PRO_5022016643" description="DUF4142 domain-containing protein" evidence="1">
    <location>
        <begin position="25"/>
        <end position="117"/>
    </location>
</feature>
<dbReference type="OrthoDB" id="9101320at2"/>
<dbReference type="InterPro" id="IPR025419">
    <property type="entry name" value="DUF4142"/>
</dbReference>
<evidence type="ECO:0000313" key="3">
    <source>
        <dbReference type="EMBL" id="GEP59892.1"/>
    </source>
</evidence>
<evidence type="ECO:0000256" key="1">
    <source>
        <dbReference type="SAM" id="SignalP"/>
    </source>
</evidence>